<evidence type="ECO:0000256" key="6">
    <source>
        <dbReference type="PIRSR" id="PIRSR001221-2"/>
    </source>
</evidence>
<dbReference type="AlphaFoldDB" id="A0A0C3SFF3"/>
<accession>A0A0C3SFF3</accession>
<keyword evidence="9" id="KW-1185">Reference proteome</keyword>
<evidence type="ECO:0000256" key="3">
    <source>
        <dbReference type="ARBA" id="ARBA00012922"/>
    </source>
</evidence>
<evidence type="ECO:0000256" key="5">
    <source>
        <dbReference type="PIRSR" id="PIRSR001221-1"/>
    </source>
</evidence>
<comment type="catalytic activity">
    <reaction evidence="1">
        <text>a monocarboxylic acid amide + H2O = a monocarboxylate + NH4(+)</text>
        <dbReference type="Rhea" id="RHEA:12020"/>
        <dbReference type="ChEBI" id="CHEBI:15377"/>
        <dbReference type="ChEBI" id="CHEBI:28938"/>
        <dbReference type="ChEBI" id="CHEBI:35757"/>
        <dbReference type="ChEBI" id="CHEBI:83628"/>
        <dbReference type="EC" id="3.5.1.4"/>
    </reaction>
</comment>
<dbReference type="InterPro" id="IPR036928">
    <property type="entry name" value="AS_sf"/>
</dbReference>
<organism evidence="8 9">
    <name type="scientific">Phlebiopsis gigantea (strain 11061_1 CR5-6)</name>
    <name type="common">White-rot fungus</name>
    <name type="synonym">Peniophora gigantea</name>
    <dbReference type="NCBI Taxonomy" id="745531"/>
    <lineage>
        <taxon>Eukaryota</taxon>
        <taxon>Fungi</taxon>
        <taxon>Dikarya</taxon>
        <taxon>Basidiomycota</taxon>
        <taxon>Agaricomycotina</taxon>
        <taxon>Agaricomycetes</taxon>
        <taxon>Polyporales</taxon>
        <taxon>Phanerochaetaceae</taxon>
        <taxon>Phlebiopsis</taxon>
    </lineage>
</organism>
<dbReference type="Pfam" id="PF01425">
    <property type="entry name" value="Amidase"/>
    <property type="match status" value="1"/>
</dbReference>
<dbReference type="PIRSF" id="PIRSF001221">
    <property type="entry name" value="Amidase_fungi"/>
    <property type="match status" value="1"/>
</dbReference>
<dbReference type="EC" id="3.5.1.4" evidence="3"/>
<dbReference type="OrthoDB" id="6428749at2759"/>
<dbReference type="InterPro" id="IPR020556">
    <property type="entry name" value="Amidase_CS"/>
</dbReference>
<dbReference type="InterPro" id="IPR023631">
    <property type="entry name" value="Amidase_dom"/>
</dbReference>
<dbReference type="Proteomes" id="UP000053257">
    <property type="component" value="Unassembled WGS sequence"/>
</dbReference>
<comment type="similarity">
    <text evidence="2">Belongs to the amidase family.</text>
</comment>
<proteinExistence type="inferred from homology"/>
<dbReference type="SUPFAM" id="SSF75304">
    <property type="entry name" value="Amidase signature (AS) enzymes"/>
    <property type="match status" value="1"/>
</dbReference>
<dbReference type="STRING" id="745531.A0A0C3SFF3"/>
<feature type="active site" description="Charge relay system" evidence="5">
    <location>
        <position position="206"/>
    </location>
</feature>
<sequence length="565" mass="61865">MSVSWKDLVADKKQRQTASIPREWLITPPPGSVRDVRGVPEECGLLSPKELEITNTVDVELILRNLAIAKWTAVEVTLAFYKRAIVAQQVVNCLTEIFVERALARAKELDAHLEATGKVVGPLHGLPISLKDQISIKGLETTIGYVSWIGKYASRDAVLVEILYEAGAVPFVRTNVPQTLMWPETYNKVFGRTLNPNNRKLTCGGSSGGEGALIAMKGSPLGVGSDIGGSVRIPAALNGIYGLRPSYGRVPYAGSVNSMEGQDSILSVLGPLSNSLSGIKLFMQAVSAYKPWLKDPIARRAPWNEDAYALTEHGGGQQLCFGIIWHDGQITPHPPVTRALEATKAALLAAGHKVVDWIPYKHKDIVEVTYKIWTSGSDDDYKAVTTLTGEPILNTMEILVDENAVVPNDFLPIQENISAFKLWQLQKEKLALRQQYLDYWNRSVQISGTGRPIDAIISPMSPYGGAPPHGLNRSADYTAIWNTLDYAAAVFPVTRVDPKLDANKPPHTFLGERDQAHYAMYDPETFWNAPIGLQLIGRRDEEEAVIAMTEIVDAALKAGAAKARL</sequence>
<name>A0A0C3SFF3_PHLG1</name>
<feature type="binding site" evidence="6">
    <location>
        <position position="206"/>
    </location>
    <ligand>
        <name>substrate</name>
    </ligand>
</feature>
<feature type="active site" description="Charge relay system" evidence="5">
    <location>
        <position position="131"/>
    </location>
</feature>
<feature type="binding site" evidence="6">
    <location>
        <begin position="227"/>
        <end position="230"/>
    </location>
    <ligand>
        <name>substrate</name>
    </ligand>
</feature>
<keyword evidence="4" id="KW-0378">Hydrolase</keyword>
<dbReference type="GO" id="GO:0004040">
    <property type="term" value="F:amidase activity"/>
    <property type="evidence" value="ECO:0007669"/>
    <property type="project" value="UniProtKB-EC"/>
</dbReference>
<dbReference type="Gene3D" id="3.90.1300.10">
    <property type="entry name" value="Amidase signature (AS) domain"/>
    <property type="match status" value="1"/>
</dbReference>
<evidence type="ECO:0000256" key="2">
    <source>
        <dbReference type="ARBA" id="ARBA00009199"/>
    </source>
</evidence>
<evidence type="ECO:0000313" key="8">
    <source>
        <dbReference type="EMBL" id="KIP11985.1"/>
    </source>
</evidence>
<dbReference type="HOGENOM" id="CLU_009600_9_2_1"/>
<feature type="binding site" evidence="6">
    <location>
        <position position="180"/>
    </location>
    <ligand>
        <name>substrate</name>
    </ligand>
</feature>
<dbReference type="PROSITE" id="PS00571">
    <property type="entry name" value="AMIDASES"/>
    <property type="match status" value="1"/>
</dbReference>
<dbReference type="EMBL" id="KN840442">
    <property type="protein sequence ID" value="KIP11985.1"/>
    <property type="molecule type" value="Genomic_DNA"/>
</dbReference>
<evidence type="ECO:0000313" key="9">
    <source>
        <dbReference type="Proteomes" id="UP000053257"/>
    </source>
</evidence>
<feature type="active site" description="Acyl-ester intermediate" evidence="5">
    <location>
        <position position="230"/>
    </location>
</feature>
<evidence type="ECO:0000256" key="4">
    <source>
        <dbReference type="ARBA" id="ARBA00022801"/>
    </source>
</evidence>
<reference evidence="8 9" key="1">
    <citation type="journal article" date="2014" name="PLoS Genet.">
        <title>Analysis of the Phlebiopsis gigantea genome, transcriptome and secretome provides insight into its pioneer colonization strategies of wood.</title>
        <authorList>
            <person name="Hori C."/>
            <person name="Ishida T."/>
            <person name="Igarashi K."/>
            <person name="Samejima M."/>
            <person name="Suzuki H."/>
            <person name="Master E."/>
            <person name="Ferreira P."/>
            <person name="Ruiz-Duenas F.J."/>
            <person name="Held B."/>
            <person name="Canessa P."/>
            <person name="Larrondo L.F."/>
            <person name="Schmoll M."/>
            <person name="Druzhinina I.S."/>
            <person name="Kubicek C.P."/>
            <person name="Gaskell J.A."/>
            <person name="Kersten P."/>
            <person name="St John F."/>
            <person name="Glasner J."/>
            <person name="Sabat G."/>
            <person name="Splinter BonDurant S."/>
            <person name="Syed K."/>
            <person name="Yadav J."/>
            <person name="Mgbeahuruike A.C."/>
            <person name="Kovalchuk A."/>
            <person name="Asiegbu F.O."/>
            <person name="Lackner G."/>
            <person name="Hoffmeister D."/>
            <person name="Rencoret J."/>
            <person name="Gutierrez A."/>
            <person name="Sun H."/>
            <person name="Lindquist E."/>
            <person name="Barry K."/>
            <person name="Riley R."/>
            <person name="Grigoriev I.V."/>
            <person name="Henrissat B."/>
            <person name="Kues U."/>
            <person name="Berka R.M."/>
            <person name="Martinez A.T."/>
            <person name="Covert S.F."/>
            <person name="Blanchette R.A."/>
            <person name="Cullen D."/>
        </authorList>
    </citation>
    <scope>NUCLEOTIDE SEQUENCE [LARGE SCALE GENOMIC DNA]</scope>
    <source>
        <strain evidence="8 9">11061_1 CR5-6</strain>
    </source>
</reference>
<evidence type="ECO:0000259" key="7">
    <source>
        <dbReference type="Pfam" id="PF01425"/>
    </source>
</evidence>
<protein>
    <recommendedName>
        <fullName evidence="3">amidase</fullName>
        <ecNumber evidence="3">3.5.1.4</ecNumber>
    </recommendedName>
</protein>
<evidence type="ECO:0000256" key="1">
    <source>
        <dbReference type="ARBA" id="ARBA00001311"/>
    </source>
</evidence>
<gene>
    <name evidence="8" type="ORF">PHLGIDRAFT_62733</name>
</gene>
<dbReference type="PANTHER" id="PTHR46072">
    <property type="entry name" value="AMIDASE-RELATED-RELATED"/>
    <property type="match status" value="1"/>
</dbReference>
<feature type="domain" description="Amidase" evidence="7">
    <location>
        <begin position="75"/>
        <end position="545"/>
    </location>
</feature>